<accession>A0A7J5B9V9</accession>
<gene>
    <name evidence="1" type="ORF">F8O05_12855</name>
</gene>
<sequence length="311" mass="32494">MNAGSRLALYGAGLVVAFGGAFAVAGAIIPDSTVAAWAEGSDMNEHGESQPGNQSQSNVQDLKGLSLDADGFVLSPVKAPSEVGTQGALSFQILTAAGEPVTEYTEAHEKDLHLIVVRSDGAEFRHVHPTLDAITGTWSVPWSWDEAGTYRVYADFTPGTEGAEGITLTRSVDVAGDLSPATPEVQRVAEVDGFTVTLDGDLTAGESAELMISVERDGQPVTTLEPYLGAFGHLVALRQGDLAYLHVHAMGDEPEAGETAGPDIGFMAEAPTAGRYLLYLDFQVEGKVHTAEFVVDAGHGDGSPSEDEGGH</sequence>
<dbReference type="EMBL" id="WBKB01000009">
    <property type="protein sequence ID" value="KAB1641464.1"/>
    <property type="molecule type" value="Genomic_DNA"/>
</dbReference>
<protein>
    <recommendedName>
        <fullName evidence="3">Heavy-metal-associated domain-containing protein</fullName>
    </recommendedName>
</protein>
<dbReference type="AlphaFoldDB" id="A0A7J5B9V9"/>
<dbReference type="Proteomes" id="UP000433493">
    <property type="component" value="Unassembled WGS sequence"/>
</dbReference>
<dbReference type="OrthoDB" id="128043at2"/>
<comment type="caution">
    <text evidence="1">The sequence shown here is derived from an EMBL/GenBank/DDBJ whole genome shotgun (WGS) entry which is preliminary data.</text>
</comment>
<evidence type="ECO:0008006" key="3">
    <source>
        <dbReference type="Google" id="ProtNLM"/>
    </source>
</evidence>
<organism evidence="1 2">
    <name type="scientific">Gulosibacter chungangensis</name>
    <dbReference type="NCBI Taxonomy" id="979746"/>
    <lineage>
        <taxon>Bacteria</taxon>
        <taxon>Bacillati</taxon>
        <taxon>Actinomycetota</taxon>
        <taxon>Actinomycetes</taxon>
        <taxon>Micrococcales</taxon>
        <taxon>Microbacteriaceae</taxon>
        <taxon>Gulosibacter</taxon>
    </lineage>
</organism>
<reference evidence="1 2" key="1">
    <citation type="submission" date="2019-09" db="EMBL/GenBank/DDBJ databases">
        <title>Phylogeny of genus Pseudoclavibacter and closely related genus.</title>
        <authorList>
            <person name="Li Y."/>
        </authorList>
    </citation>
    <scope>NUCLEOTIDE SEQUENCE [LARGE SCALE GENOMIC DNA]</scope>
    <source>
        <strain evidence="1 2">KCTC 13959</strain>
    </source>
</reference>
<evidence type="ECO:0000313" key="1">
    <source>
        <dbReference type="EMBL" id="KAB1641464.1"/>
    </source>
</evidence>
<keyword evidence="2" id="KW-1185">Reference proteome</keyword>
<name>A0A7J5B9V9_9MICO</name>
<dbReference type="RefSeq" id="WP_158053145.1">
    <property type="nucleotide sequence ID" value="NZ_WBKB01000009.1"/>
</dbReference>
<proteinExistence type="predicted"/>
<evidence type="ECO:0000313" key="2">
    <source>
        <dbReference type="Proteomes" id="UP000433493"/>
    </source>
</evidence>